<gene>
    <name evidence="2" type="ORF">CH063_05894</name>
</gene>
<dbReference type="EMBL" id="CACQ02000887">
    <property type="protein sequence ID" value="CCF33765.1"/>
    <property type="molecule type" value="Genomic_DNA"/>
</dbReference>
<evidence type="ECO:0000313" key="2">
    <source>
        <dbReference type="EMBL" id="CCF33765.1"/>
    </source>
</evidence>
<feature type="domain" description="Zinc finger DNA-directed DNA polymerase family B alpha" evidence="1">
    <location>
        <begin position="1"/>
        <end position="103"/>
    </location>
</feature>
<protein>
    <recommendedName>
        <fullName evidence="1">Zinc finger DNA-directed DNA polymerase family B alpha domain-containing protein</fullName>
    </recommendedName>
</protein>
<dbReference type="Pfam" id="PF08996">
    <property type="entry name" value="zf-DNA_Pol"/>
    <property type="match status" value="1"/>
</dbReference>
<evidence type="ECO:0000259" key="1">
    <source>
        <dbReference type="Pfam" id="PF08996"/>
    </source>
</evidence>
<dbReference type="GO" id="GO:0006272">
    <property type="term" value="P:leading strand elongation"/>
    <property type="evidence" value="ECO:0007669"/>
    <property type="project" value="TreeGrafter"/>
</dbReference>
<proteinExistence type="predicted"/>
<dbReference type="PANTHER" id="PTHR45861">
    <property type="entry name" value="DNA POLYMERASE ALPHA CATALYTIC SUBUNIT"/>
    <property type="match status" value="1"/>
</dbReference>
<dbReference type="GO" id="GO:0003887">
    <property type="term" value="F:DNA-directed DNA polymerase activity"/>
    <property type="evidence" value="ECO:0007669"/>
    <property type="project" value="InterPro"/>
</dbReference>
<reference evidence="3" key="1">
    <citation type="journal article" date="2012" name="Nat. Genet.">
        <title>Lifestyle transitions in plant pathogenic Colletotrichum fungi deciphered by genome and transcriptome analyses.</title>
        <authorList>
            <person name="O'Connell R.J."/>
            <person name="Thon M.R."/>
            <person name="Hacquard S."/>
            <person name="Amyotte S.G."/>
            <person name="Kleemann J."/>
            <person name="Torres M.F."/>
            <person name="Damm U."/>
            <person name="Buiate E.A."/>
            <person name="Epstein L."/>
            <person name="Alkan N."/>
            <person name="Altmueller J."/>
            <person name="Alvarado-Balderrama L."/>
            <person name="Bauser C.A."/>
            <person name="Becker C."/>
            <person name="Birren B.W."/>
            <person name="Chen Z."/>
            <person name="Choi J."/>
            <person name="Crouch J.A."/>
            <person name="Duvick J.P."/>
            <person name="Farman M.A."/>
            <person name="Gan P."/>
            <person name="Heiman D."/>
            <person name="Henrissat B."/>
            <person name="Howard R.J."/>
            <person name="Kabbage M."/>
            <person name="Koch C."/>
            <person name="Kracher B."/>
            <person name="Kubo Y."/>
            <person name="Law A.D."/>
            <person name="Lebrun M.-H."/>
            <person name="Lee Y.-H."/>
            <person name="Miyara I."/>
            <person name="Moore N."/>
            <person name="Neumann U."/>
            <person name="Nordstroem K."/>
            <person name="Panaccione D.G."/>
            <person name="Panstruga R."/>
            <person name="Place M."/>
            <person name="Proctor R.H."/>
            <person name="Prusky D."/>
            <person name="Rech G."/>
            <person name="Reinhardt R."/>
            <person name="Rollins J.A."/>
            <person name="Rounsley S."/>
            <person name="Schardl C.L."/>
            <person name="Schwartz D.C."/>
            <person name="Shenoy N."/>
            <person name="Shirasu K."/>
            <person name="Sikhakolli U.R."/>
            <person name="Stueber K."/>
            <person name="Sukno S.A."/>
            <person name="Sweigard J.A."/>
            <person name="Takano Y."/>
            <person name="Takahara H."/>
            <person name="Trail F."/>
            <person name="van der Does H.C."/>
            <person name="Voll L.M."/>
            <person name="Will I."/>
            <person name="Young S."/>
            <person name="Zeng Q."/>
            <person name="Zhang J."/>
            <person name="Zhou S."/>
            <person name="Dickman M.B."/>
            <person name="Schulze-Lefert P."/>
            <person name="Ver Loren van Themaat E."/>
            <person name="Ma L.-J."/>
            <person name="Vaillancourt L.J."/>
        </authorList>
    </citation>
    <scope>NUCLEOTIDE SEQUENCE [LARGE SCALE GENOMIC DNA]</scope>
    <source>
        <strain evidence="3">IMI 349063</strain>
    </source>
</reference>
<dbReference type="Proteomes" id="UP000007174">
    <property type="component" value="Unassembled WGS sequence"/>
</dbReference>
<dbReference type="GO" id="GO:0003682">
    <property type="term" value="F:chromatin binding"/>
    <property type="evidence" value="ECO:0007669"/>
    <property type="project" value="TreeGrafter"/>
</dbReference>
<name>H1V0L4_COLHI</name>
<dbReference type="GO" id="GO:1902975">
    <property type="term" value="P:mitotic DNA replication initiation"/>
    <property type="evidence" value="ECO:0007669"/>
    <property type="project" value="TreeGrafter"/>
</dbReference>
<dbReference type="InterPro" id="IPR038256">
    <property type="entry name" value="Pol_alpha_znc_sf"/>
</dbReference>
<dbReference type="VEuPathDB" id="FungiDB:CH63R_02536"/>
<dbReference type="GO" id="GO:0003697">
    <property type="term" value="F:single-stranded DNA binding"/>
    <property type="evidence" value="ECO:0007669"/>
    <property type="project" value="TreeGrafter"/>
</dbReference>
<dbReference type="eggNOG" id="KOG0970">
    <property type="taxonomic scope" value="Eukaryota"/>
</dbReference>
<sequence>MNVYGTRCLGPKGLARDCLGRMRYEYTEKAIYNQLVYYASLWNVDKAKAKASAESGNDISREDRDKILALAEHNRARFDTVKGVVDKYLDKCGRQWVAMDTLFAKLGFNKLIAAATA</sequence>
<dbReference type="Gene3D" id="1.10.3200.20">
    <property type="entry name" value="DNA Polymerase alpha, zinc finger"/>
    <property type="match status" value="1"/>
</dbReference>
<organism evidence="2 3">
    <name type="scientific">Colletotrichum higginsianum (strain IMI 349063)</name>
    <name type="common">Crucifer anthracnose fungus</name>
    <dbReference type="NCBI Taxonomy" id="759273"/>
    <lineage>
        <taxon>Eukaryota</taxon>
        <taxon>Fungi</taxon>
        <taxon>Dikarya</taxon>
        <taxon>Ascomycota</taxon>
        <taxon>Pezizomycotina</taxon>
        <taxon>Sordariomycetes</taxon>
        <taxon>Hypocreomycetidae</taxon>
        <taxon>Glomerellales</taxon>
        <taxon>Glomerellaceae</taxon>
        <taxon>Colletotrichum</taxon>
        <taxon>Colletotrichum destructivum species complex</taxon>
    </lineage>
</organism>
<dbReference type="GO" id="GO:0005658">
    <property type="term" value="C:alpha DNA polymerase:primase complex"/>
    <property type="evidence" value="ECO:0007669"/>
    <property type="project" value="TreeGrafter"/>
</dbReference>
<dbReference type="AlphaFoldDB" id="H1V0L4"/>
<evidence type="ECO:0000313" key="3">
    <source>
        <dbReference type="Proteomes" id="UP000007174"/>
    </source>
</evidence>
<dbReference type="InterPro" id="IPR015088">
    <property type="entry name" value="Znf_DNA-dir_DNA_pol_B_alpha"/>
</dbReference>
<dbReference type="HOGENOM" id="CLU_2084705_0_0_1"/>
<dbReference type="GO" id="GO:0006273">
    <property type="term" value="P:lagging strand elongation"/>
    <property type="evidence" value="ECO:0007669"/>
    <property type="project" value="TreeGrafter"/>
</dbReference>
<dbReference type="GO" id="GO:0003688">
    <property type="term" value="F:DNA replication origin binding"/>
    <property type="evidence" value="ECO:0007669"/>
    <property type="project" value="TreeGrafter"/>
</dbReference>
<dbReference type="PANTHER" id="PTHR45861:SF1">
    <property type="entry name" value="DNA POLYMERASE ALPHA CATALYTIC SUBUNIT"/>
    <property type="match status" value="1"/>
</dbReference>
<accession>H1V0L4</accession>
<dbReference type="STRING" id="759273.H1V0L4"/>